<evidence type="ECO:0000256" key="5">
    <source>
        <dbReference type="ARBA" id="ARBA00022554"/>
    </source>
</evidence>
<reference evidence="11 12" key="1">
    <citation type="submission" date="2024-05" db="EMBL/GenBank/DDBJ databases">
        <authorList>
            <person name="Duchaud E."/>
        </authorList>
    </citation>
    <scope>NUCLEOTIDE SEQUENCE [LARGE SCALE GENOMIC DNA]</scope>
    <source>
        <strain evidence="11">Ena-SAMPLE-TAB-13-05-2024-13:56:06:370-140302</strain>
    </source>
</reference>
<dbReference type="Pfam" id="PF04389">
    <property type="entry name" value="Peptidase_M28"/>
    <property type="match status" value="1"/>
</dbReference>
<feature type="transmembrane region" description="Helical" evidence="9">
    <location>
        <begin position="403"/>
        <end position="421"/>
    </location>
</feature>
<protein>
    <recommendedName>
        <fullName evidence="4">Vacuolar membrane protease</fullName>
    </recommendedName>
    <alternativeName>
        <fullName evidence="8">FXNA-related family protease 1</fullName>
    </alternativeName>
</protein>
<gene>
    <name evidence="11" type="ORF">T190607A01A_10662</name>
</gene>
<keyword evidence="6 9" id="KW-1133">Transmembrane helix</keyword>
<feature type="transmembrane region" description="Helical" evidence="9">
    <location>
        <begin position="457"/>
        <end position="474"/>
    </location>
</feature>
<evidence type="ECO:0000256" key="6">
    <source>
        <dbReference type="ARBA" id="ARBA00022989"/>
    </source>
</evidence>
<dbReference type="InterPro" id="IPR045175">
    <property type="entry name" value="M28_fam"/>
</dbReference>
<sequence length="763" mass="86425">MKTTNKTLTLVIILLAVYWGFHDMKPSYTSNSNTTEKEFSITNALNHVKNMSVNPHHVGTSAHNDVKNYLFEELQKLGLHPEIQTKTVFNKKWRAGSTIENIVAKIKGSKNGKSLLVASHYDSSPHSSLGAADAGSGIVTILEGIRSFLANNKTPKNDIIILFSDAEELGLLGAEAFVHFHPFAKNVGLVLNFEARGSGGPSYMLMETNGKNSLLLKEFLNANPNYPAANSLMYSIYKMLPNDTDLTVFREGANINGFNFAFIGDHFDYHTVQDSYRRLDRSSLAHQKDYFVSNLNHFSEIDLSKLDSDSDDVFVNFPFVGLLTFPFSWILPLLIFSIILLFGIVAVGIQKKKLTFTGVFKGGIPFILSLVICSVISLFLWKLIVVIHPAYQDMLHGFTYNGYYYITAFCLLNIWIVFKLYNQFIKIKSTELFVFPLFIWTVINSLIFVYLKGAAFFLLPLCIGLISLALLIFGNKNPKNVIITLLSIPTLYIFAPLIKMFPVGLGLKNLLISGLFIALVMGLLIPVFHQYKKKNQWIKLAGFGTIVFFLLATIQSGFNMDKKKPNSLVYTQNVDTKTASWGTYNKTLDNYTKQIFDNNFAEGSIENAETASKYNTRFNFMKKTEFRDIKSSLIQTDLDTIIGNSRELWLTIIPQRKISKYEVFNNENIDISFLSVNTAVVYDSLKSVKKQRLFTYTMAYQDKMLQLKLRFNKDQKLNLTLNEISNDLLTHPKFNLQPRSDEMMPMPFVTNDAIISTKTITIN</sequence>
<evidence type="ECO:0000256" key="3">
    <source>
        <dbReference type="ARBA" id="ARBA00010918"/>
    </source>
</evidence>
<keyword evidence="7" id="KW-0325">Glycoprotein</keyword>
<organism evidence="11 12">
    <name type="scientific">Tenacibaculum platacis</name>
    <dbReference type="NCBI Taxonomy" id="3137852"/>
    <lineage>
        <taxon>Bacteria</taxon>
        <taxon>Pseudomonadati</taxon>
        <taxon>Bacteroidota</taxon>
        <taxon>Flavobacteriia</taxon>
        <taxon>Flavobacteriales</taxon>
        <taxon>Flavobacteriaceae</taxon>
        <taxon>Tenacibaculum</taxon>
    </lineage>
</organism>
<evidence type="ECO:0000256" key="8">
    <source>
        <dbReference type="ARBA" id="ARBA00031512"/>
    </source>
</evidence>
<keyword evidence="9" id="KW-0812">Transmembrane</keyword>
<evidence type="ECO:0000256" key="9">
    <source>
        <dbReference type="SAM" id="Phobius"/>
    </source>
</evidence>
<feature type="transmembrane region" description="Helical" evidence="9">
    <location>
        <begin position="367"/>
        <end position="391"/>
    </location>
</feature>
<evidence type="ECO:0000259" key="10">
    <source>
        <dbReference type="Pfam" id="PF04389"/>
    </source>
</evidence>
<comment type="caution">
    <text evidence="11">The sequence shown here is derived from an EMBL/GenBank/DDBJ whole genome shotgun (WGS) entry which is preliminary data.</text>
</comment>
<accession>A0ABM9NTC0</accession>
<keyword evidence="9" id="KW-0472">Membrane</keyword>
<feature type="transmembrane region" description="Helical" evidence="9">
    <location>
        <begin position="540"/>
        <end position="558"/>
    </location>
</feature>
<comment type="similarity">
    <text evidence="3">Belongs to the peptidase M28 family.</text>
</comment>
<dbReference type="SUPFAM" id="SSF53187">
    <property type="entry name" value="Zn-dependent exopeptidases"/>
    <property type="match status" value="1"/>
</dbReference>
<evidence type="ECO:0000256" key="2">
    <source>
        <dbReference type="ARBA" id="ARBA00004128"/>
    </source>
</evidence>
<feature type="transmembrane region" description="Helical" evidence="9">
    <location>
        <begin position="481"/>
        <end position="498"/>
    </location>
</feature>
<name>A0ABM9NTC0_9FLAO</name>
<proteinExistence type="inferred from homology"/>
<dbReference type="Gene3D" id="3.40.630.10">
    <property type="entry name" value="Zn peptidases"/>
    <property type="match status" value="1"/>
</dbReference>
<dbReference type="Proteomes" id="UP001497416">
    <property type="component" value="Unassembled WGS sequence"/>
</dbReference>
<keyword evidence="5" id="KW-0926">Vacuole</keyword>
<dbReference type="RefSeq" id="WP_348710301.1">
    <property type="nucleotide sequence ID" value="NZ_CAXIXY010000003.1"/>
</dbReference>
<evidence type="ECO:0000313" key="12">
    <source>
        <dbReference type="Proteomes" id="UP001497416"/>
    </source>
</evidence>
<evidence type="ECO:0000256" key="7">
    <source>
        <dbReference type="ARBA" id="ARBA00023180"/>
    </source>
</evidence>
<dbReference type="PANTHER" id="PTHR12147:SF58">
    <property type="entry name" value="VACUOLAR MEMBRANE PROTEASE"/>
    <property type="match status" value="1"/>
</dbReference>
<dbReference type="EMBL" id="CAXIXY010000003">
    <property type="protein sequence ID" value="CAL2078236.1"/>
    <property type="molecule type" value="Genomic_DNA"/>
</dbReference>
<evidence type="ECO:0000256" key="1">
    <source>
        <dbReference type="ARBA" id="ARBA00003273"/>
    </source>
</evidence>
<feature type="transmembrane region" description="Helical" evidence="9">
    <location>
        <begin position="433"/>
        <end position="451"/>
    </location>
</feature>
<evidence type="ECO:0000256" key="4">
    <source>
        <dbReference type="ARBA" id="ARBA00017435"/>
    </source>
</evidence>
<feature type="domain" description="Peptidase M28" evidence="10">
    <location>
        <begin position="101"/>
        <end position="290"/>
    </location>
</feature>
<comment type="subcellular location">
    <subcellularLocation>
        <location evidence="2">Vacuole membrane</location>
        <topology evidence="2">Multi-pass membrane protein</topology>
    </subcellularLocation>
</comment>
<keyword evidence="12" id="KW-1185">Reference proteome</keyword>
<feature type="transmembrane region" description="Helical" evidence="9">
    <location>
        <begin position="510"/>
        <end position="528"/>
    </location>
</feature>
<feature type="transmembrane region" description="Helical" evidence="9">
    <location>
        <begin position="327"/>
        <end position="347"/>
    </location>
</feature>
<dbReference type="InterPro" id="IPR007484">
    <property type="entry name" value="Peptidase_M28"/>
</dbReference>
<comment type="function">
    <text evidence="1">May be involved in vacuolar sorting and osmoregulation.</text>
</comment>
<evidence type="ECO:0000313" key="11">
    <source>
        <dbReference type="EMBL" id="CAL2078236.1"/>
    </source>
</evidence>
<dbReference type="PANTHER" id="PTHR12147">
    <property type="entry name" value="METALLOPEPTIDASE M28 FAMILY MEMBER"/>
    <property type="match status" value="1"/>
</dbReference>